<protein>
    <recommendedName>
        <fullName evidence="1">Dynein heavy chain linker domain-containing protein</fullName>
    </recommendedName>
</protein>
<feature type="non-terminal residue" evidence="2">
    <location>
        <position position="199"/>
    </location>
</feature>
<dbReference type="PANTHER" id="PTHR45703:SF36">
    <property type="entry name" value="DYNEIN HEAVY CHAIN, CYTOPLASMIC"/>
    <property type="match status" value="1"/>
</dbReference>
<sequence length="199" mass="22704">EVFFRIGIGSLKPKTSSKSMKFSSMSSSSIFSMSIFSTLTLGDVWSINFEASSAVMSEILAKAQGEHGLESYIQGMKELWNGFEIEFTGLPNNPATKVIKNWDIMLAAIDDNLSALQNMSLSPFYEIFQEESQLWTEKLTRLRFTLDLWMETQRRWIYLQGIFLASTDIANLLPQEYKRFQTVDGEVQGLLKKSQSRPK</sequence>
<accession>A0ABQ8P1C4</accession>
<dbReference type="InterPro" id="IPR013602">
    <property type="entry name" value="Dynein_heavy_linker"/>
</dbReference>
<reference evidence="2" key="1">
    <citation type="submission" date="2022-10" db="EMBL/GenBank/DDBJ databases">
        <title>Adaptive evolution leads to modifications in subtelomeric GC content in a zoonotic Cryptosporidium species.</title>
        <authorList>
            <person name="Li J."/>
            <person name="Feng Y."/>
            <person name="Xiao L."/>
        </authorList>
    </citation>
    <scope>NUCLEOTIDE SEQUENCE</scope>
    <source>
        <strain evidence="2">25894</strain>
    </source>
</reference>
<dbReference type="Pfam" id="PF08393">
    <property type="entry name" value="DHC_N2"/>
    <property type="match status" value="1"/>
</dbReference>
<dbReference type="InterPro" id="IPR026983">
    <property type="entry name" value="DHC"/>
</dbReference>
<feature type="non-terminal residue" evidence="2">
    <location>
        <position position="1"/>
    </location>
</feature>
<keyword evidence="3" id="KW-1185">Reference proteome</keyword>
<dbReference type="Proteomes" id="UP001071777">
    <property type="component" value="Unassembled WGS sequence"/>
</dbReference>
<dbReference type="InterPro" id="IPR042222">
    <property type="entry name" value="Dynein_2_N"/>
</dbReference>
<evidence type="ECO:0000313" key="2">
    <source>
        <dbReference type="EMBL" id="KAJ1604282.1"/>
    </source>
</evidence>
<feature type="domain" description="Dynein heavy chain linker" evidence="1">
    <location>
        <begin position="36"/>
        <end position="198"/>
    </location>
</feature>
<dbReference type="Gene3D" id="1.20.140.100">
    <property type="entry name" value="Dynein heavy chain, N-terminal domain 2"/>
    <property type="match status" value="1"/>
</dbReference>
<evidence type="ECO:0000313" key="3">
    <source>
        <dbReference type="Proteomes" id="UP001071777"/>
    </source>
</evidence>
<dbReference type="Gene3D" id="1.10.287.2620">
    <property type="match status" value="1"/>
</dbReference>
<dbReference type="EMBL" id="JAPCXB010000280">
    <property type="protein sequence ID" value="KAJ1604282.1"/>
    <property type="molecule type" value="Genomic_DNA"/>
</dbReference>
<name>A0ABQ8P1C4_9CRYT</name>
<organism evidence="2 3">
    <name type="scientific">Cryptosporidium canis</name>
    <dbReference type="NCBI Taxonomy" id="195482"/>
    <lineage>
        <taxon>Eukaryota</taxon>
        <taxon>Sar</taxon>
        <taxon>Alveolata</taxon>
        <taxon>Apicomplexa</taxon>
        <taxon>Conoidasida</taxon>
        <taxon>Coccidia</taxon>
        <taxon>Eucoccidiorida</taxon>
        <taxon>Eimeriorina</taxon>
        <taxon>Cryptosporidiidae</taxon>
        <taxon>Cryptosporidium</taxon>
    </lineage>
</organism>
<gene>
    <name evidence="2" type="ORF">OJ252_3760</name>
</gene>
<proteinExistence type="predicted"/>
<comment type="caution">
    <text evidence="2">The sequence shown here is derived from an EMBL/GenBank/DDBJ whole genome shotgun (WGS) entry which is preliminary data.</text>
</comment>
<dbReference type="PANTHER" id="PTHR45703">
    <property type="entry name" value="DYNEIN HEAVY CHAIN"/>
    <property type="match status" value="1"/>
</dbReference>
<evidence type="ECO:0000259" key="1">
    <source>
        <dbReference type="Pfam" id="PF08393"/>
    </source>
</evidence>